<dbReference type="GO" id="GO:0001725">
    <property type="term" value="C:stress fiber"/>
    <property type="evidence" value="ECO:0007669"/>
    <property type="project" value="UniProtKB-SubCell"/>
</dbReference>
<organism evidence="15 16">
    <name type="scientific">Polyplosphaeria fusca</name>
    <dbReference type="NCBI Taxonomy" id="682080"/>
    <lineage>
        <taxon>Eukaryota</taxon>
        <taxon>Fungi</taxon>
        <taxon>Dikarya</taxon>
        <taxon>Ascomycota</taxon>
        <taxon>Pezizomycotina</taxon>
        <taxon>Dothideomycetes</taxon>
        <taxon>Pleosporomycetidae</taxon>
        <taxon>Pleosporales</taxon>
        <taxon>Tetraplosphaeriaceae</taxon>
        <taxon>Polyplosphaeria</taxon>
    </lineage>
</organism>
<dbReference type="PANTHER" id="PTHR13034:SF2">
    <property type="entry name" value="DYNACTIN SUBUNIT 4"/>
    <property type="match status" value="1"/>
</dbReference>
<evidence type="ECO:0000256" key="5">
    <source>
        <dbReference type="ARBA" id="ARBA00022499"/>
    </source>
</evidence>
<sequence length="569" mass="63414">MAQSFPYTYYSCDCYDSKAATVAAKRASAQLQPEEDEEGRTFDPRNPRSNYSLYPLEHLLYCQDCQQVRCPRCVIEETLNWFCPSCLFEVPSSVVKSDGNRCTRNCYNCPVCTSPMNVSSLEDPNDPSTSGGPWILSCPYCRWSTLETRIEFEKHTAITAQLSRIANGGKPILTAKERDKDREKRMEQDKRKSRDILSGSEDSPTGDQQKSDEVPSHDELFSNLAAFYKSQLAAQTPSNPFSPHDINFSSPSSFSRIMNLYSTTTSKKQKREKPTPMRETASTLEGLTIHDPSTDAAAIERIRKDGWSSTLSPTQKLAQPNPNIRFSSELRPVAALLCTKRGKRCRNCRHILSKPESKITSTRYKIKLLALNHIPRLSLRALEPPAAPGTPAPPPFDYSALKSGIPQHFVLQLANPLFDPIRVTLATPSTTPGKVQSRVTILCPQFEVGANTDVWDDALSSSVSPVKSGGASSSIEAGKIWDRGRNWTSVVIEVVPGFLRDLLAKEGEGEELDEDEDVLEIPVFVRLQWEADVNAEERGLGDSMGKKGEREKREEAFWTVVGVGRIVRL</sequence>
<proteinExistence type="inferred from homology"/>
<reference evidence="15" key="1">
    <citation type="journal article" date="2020" name="Stud. Mycol.">
        <title>101 Dothideomycetes genomes: a test case for predicting lifestyles and emergence of pathogens.</title>
        <authorList>
            <person name="Haridas S."/>
            <person name="Albert R."/>
            <person name="Binder M."/>
            <person name="Bloem J."/>
            <person name="Labutti K."/>
            <person name="Salamov A."/>
            <person name="Andreopoulos B."/>
            <person name="Baker S."/>
            <person name="Barry K."/>
            <person name="Bills G."/>
            <person name="Bluhm B."/>
            <person name="Cannon C."/>
            <person name="Castanera R."/>
            <person name="Culley D."/>
            <person name="Daum C."/>
            <person name="Ezra D."/>
            <person name="Gonzalez J."/>
            <person name="Henrissat B."/>
            <person name="Kuo A."/>
            <person name="Liang C."/>
            <person name="Lipzen A."/>
            <person name="Lutzoni F."/>
            <person name="Magnuson J."/>
            <person name="Mondo S."/>
            <person name="Nolan M."/>
            <person name="Ohm R."/>
            <person name="Pangilinan J."/>
            <person name="Park H.-J."/>
            <person name="Ramirez L."/>
            <person name="Alfaro M."/>
            <person name="Sun H."/>
            <person name="Tritt A."/>
            <person name="Yoshinaga Y."/>
            <person name="Zwiers L.-H."/>
            <person name="Turgeon B."/>
            <person name="Goodwin S."/>
            <person name="Spatafora J."/>
            <person name="Crous P."/>
            <person name="Grigoriev I."/>
        </authorList>
    </citation>
    <scope>NUCLEOTIDE SEQUENCE</scope>
    <source>
        <strain evidence="15">CBS 125425</strain>
    </source>
</reference>
<evidence type="ECO:0000256" key="14">
    <source>
        <dbReference type="SAM" id="MobiDB-lite"/>
    </source>
</evidence>
<comment type="subcellular location">
    <subcellularLocation>
        <location evidence="1">Cytoplasm</location>
        <location evidence="1">Cytoskeleton</location>
        <location evidence="1">Microtubule organizing center</location>
        <location evidence="1">Centrosome</location>
    </subcellularLocation>
    <subcellularLocation>
        <location evidence="2">Cytoplasm</location>
        <location evidence="2">Cytoskeleton</location>
        <location evidence="2">Stress fiber</location>
    </subcellularLocation>
    <subcellularLocation>
        <location evidence="3">Cytoplasm</location>
        <location evidence="3">Myofibril</location>
    </subcellularLocation>
</comment>
<dbReference type="AlphaFoldDB" id="A0A9P4QQN2"/>
<keyword evidence="6" id="KW-0597">Phosphoprotein</keyword>
<accession>A0A9P4QQN2</accession>
<protein>
    <recommendedName>
        <fullName evidence="12">Dynactin subunit 4</fullName>
    </recommendedName>
</protein>
<evidence type="ECO:0000256" key="11">
    <source>
        <dbReference type="ARBA" id="ARBA00034776"/>
    </source>
</evidence>
<dbReference type="GO" id="GO:0005869">
    <property type="term" value="C:dynactin complex"/>
    <property type="evidence" value="ECO:0007669"/>
    <property type="project" value="InterPro"/>
</dbReference>
<dbReference type="EMBL" id="ML996253">
    <property type="protein sequence ID" value="KAF2729201.1"/>
    <property type="molecule type" value="Genomic_DNA"/>
</dbReference>
<gene>
    <name evidence="15" type="ORF">EJ04DRAFT_502807</name>
</gene>
<evidence type="ECO:0000256" key="2">
    <source>
        <dbReference type="ARBA" id="ARBA00004529"/>
    </source>
</evidence>
<dbReference type="OrthoDB" id="283815at2759"/>
<keyword evidence="10" id="KW-0206">Cytoskeleton</keyword>
<keyword evidence="16" id="KW-1185">Reference proteome</keyword>
<keyword evidence="7" id="KW-0832">Ubl conjugation</keyword>
<dbReference type="Proteomes" id="UP000799444">
    <property type="component" value="Unassembled WGS sequence"/>
</dbReference>
<evidence type="ECO:0000256" key="8">
    <source>
        <dbReference type="ARBA" id="ARBA00022990"/>
    </source>
</evidence>
<comment type="subunit">
    <text evidence="13">Subunit of dynactin, a multiprotein complex part of a tripartite complex with dynein and a adapter, such as BICDL1, BICD2 or HOOK3. The dynactin complex is built around ACTR1A/ACTB filament and consists of an actin-related filament composed of a shoulder domain, a pointed end and a barbed end. Its length is defined by its flexible shoulder domain. The soulder is composed of 2 DCTN1 subunits, 4 DCTN2 and 2 DCTN3. The 4 DCNT2 (via N-terminus) bind the ACTR1A filament and act as molecular rulers to determine the length. The pointed end is important for binding dynein-dynactin cargo adapters. Consists of 4 subunits: ACTR10, DCNT4, DCTN5 and DCTN6. The barbed end is composed of a CAPZA1:CAPZB heterodimers, which binds ACTR1A/ACTB filament and dynactin and stabilizes dynactin. Interacts with ATP7B, but not ATP7A, in a copper-dependent manner. Interacts with ANK2; this interaction is required for localization at costameres. Interacts with N4BP2L1.</text>
</comment>
<evidence type="ECO:0000313" key="15">
    <source>
        <dbReference type="EMBL" id="KAF2729201.1"/>
    </source>
</evidence>
<evidence type="ECO:0000256" key="4">
    <source>
        <dbReference type="ARBA" id="ARBA00022490"/>
    </source>
</evidence>
<feature type="region of interest" description="Disordered" evidence="14">
    <location>
        <begin position="28"/>
        <end position="48"/>
    </location>
</feature>
<comment type="similarity">
    <text evidence="11">Belongs to the dynactin subunit 4 family.</text>
</comment>
<keyword evidence="5" id="KW-1017">Isopeptide bond</keyword>
<dbReference type="Pfam" id="PF05502">
    <property type="entry name" value="Dynactin_p62"/>
    <property type="match status" value="1"/>
</dbReference>
<evidence type="ECO:0000256" key="1">
    <source>
        <dbReference type="ARBA" id="ARBA00004300"/>
    </source>
</evidence>
<evidence type="ECO:0000313" key="16">
    <source>
        <dbReference type="Proteomes" id="UP000799444"/>
    </source>
</evidence>
<evidence type="ECO:0000256" key="12">
    <source>
        <dbReference type="ARBA" id="ARBA00034864"/>
    </source>
</evidence>
<evidence type="ECO:0000256" key="6">
    <source>
        <dbReference type="ARBA" id="ARBA00022553"/>
    </source>
</evidence>
<evidence type="ECO:0000256" key="9">
    <source>
        <dbReference type="ARBA" id="ARBA00023054"/>
    </source>
</evidence>
<evidence type="ECO:0000256" key="13">
    <source>
        <dbReference type="ARBA" id="ARBA00093507"/>
    </source>
</evidence>
<evidence type="ECO:0000256" key="3">
    <source>
        <dbReference type="ARBA" id="ARBA00004657"/>
    </source>
</evidence>
<evidence type="ECO:0000256" key="7">
    <source>
        <dbReference type="ARBA" id="ARBA00022843"/>
    </source>
</evidence>
<comment type="caution">
    <text evidence="15">The sequence shown here is derived from an EMBL/GenBank/DDBJ whole genome shotgun (WGS) entry which is preliminary data.</text>
</comment>
<name>A0A9P4QQN2_9PLEO</name>
<evidence type="ECO:0000256" key="10">
    <source>
        <dbReference type="ARBA" id="ARBA00023212"/>
    </source>
</evidence>
<feature type="region of interest" description="Disordered" evidence="14">
    <location>
        <begin position="169"/>
        <end position="215"/>
    </location>
</feature>
<dbReference type="PANTHER" id="PTHR13034">
    <property type="entry name" value="DYNACTIN P62 SUBUNIT"/>
    <property type="match status" value="1"/>
</dbReference>
<dbReference type="InterPro" id="IPR008603">
    <property type="entry name" value="DCTN4"/>
</dbReference>
<keyword evidence="8" id="KW-0007">Acetylation</keyword>
<keyword evidence="9" id="KW-0175">Coiled coil</keyword>
<keyword evidence="4" id="KW-0963">Cytoplasm</keyword>
<feature type="compositionally biased region" description="Basic and acidic residues" evidence="14">
    <location>
        <begin position="175"/>
        <end position="195"/>
    </location>
</feature>